<dbReference type="SMART" id="SM00108">
    <property type="entry name" value="B_lectin"/>
    <property type="match status" value="1"/>
</dbReference>
<dbReference type="CDD" id="cd00028">
    <property type="entry name" value="B_lectin"/>
    <property type="match status" value="1"/>
</dbReference>
<dbReference type="Proteomes" id="UP000237000">
    <property type="component" value="Unassembled WGS sequence"/>
</dbReference>
<dbReference type="OrthoDB" id="785331at2759"/>
<dbReference type="InterPro" id="IPR036426">
    <property type="entry name" value="Bulb-type_lectin_dom_sf"/>
</dbReference>
<dbReference type="Pfam" id="PF01453">
    <property type="entry name" value="B_lectin"/>
    <property type="match status" value="1"/>
</dbReference>
<evidence type="ECO:0000313" key="11">
    <source>
        <dbReference type="Proteomes" id="UP000237000"/>
    </source>
</evidence>
<dbReference type="InterPro" id="IPR011009">
    <property type="entry name" value="Kinase-like_dom_sf"/>
</dbReference>
<dbReference type="FunFam" id="2.90.10.10:FF:000001">
    <property type="entry name" value="G-type lectin S-receptor-like serine/threonine-protein kinase"/>
    <property type="match status" value="1"/>
</dbReference>
<evidence type="ECO:0000256" key="1">
    <source>
        <dbReference type="ARBA" id="ARBA00022553"/>
    </source>
</evidence>
<feature type="transmembrane region" description="Helical" evidence="7">
    <location>
        <begin position="443"/>
        <end position="462"/>
    </location>
</feature>
<proteinExistence type="predicted"/>
<keyword evidence="3" id="KW-1015">Disulfide bond</keyword>
<name>A0A2P5E9K7_TREOI</name>
<evidence type="ECO:0000256" key="2">
    <source>
        <dbReference type="ARBA" id="ARBA00022729"/>
    </source>
</evidence>
<organism evidence="10 11">
    <name type="scientific">Trema orientale</name>
    <name type="common">Charcoal tree</name>
    <name type="synonym">Celtis orientalis</name>
    <dbReference type="NCBI Taxonomy" id="63057"/>
    <lineage>
        <taxon>Eukaryota</taxon>
        <taxon>Viridiplantae</taxon>
        <taxon>Streptophyta</taxon>
        <taxon>Embryophyta</taxon>
        <taxon>Tracheophyta</taxon>
        <taxon>Spermatophyta</taxon>
        <taxon>Magnoliopsida</taxon>
        <taxon>eudicotyledons</taxon>
        <taxon>Gunneridae</taxon>
        <taxon>Pentapetalae</taxon>
        <taxon>rosids</taxon>
        <taxon>fabids</taxon>
        <taxon>Rosales</taxon>
        <taxon>Cannabaceae</taxon>
        <taxon>Trema</taxon>
    </lineage>
</organism>
<dbReference type="AlphaFoldDB" id="A0A2P5E9K7"/>
<protein>
    <submittedName>
        <fullName evidence="10">S-locus receptor kinase</fullName>
    </submittedName>
</protein>
<evidence type="ECO:0000259" key="8">
    <source>
        <dbReference type="PROSITE" id="PS50927"/>
    </source>
</evidence>
<comment type="caution">
    <text evidence="10">The sequence shown here is derived from an EMBL/GenBank/DDBJ whole genome shotgun (WGS) entry which is preliminary data.</text>
</comment>
<dbReference type="InParanoid" id="A0A2P5E9K7"/>
<dbReference type="FunFam" id="3.50.4.10:FF:000002">
    <property type="entry name" value="G-type lectin S-receptor-like serine/threonine-protein kinase"/>
    <property type="match status" value="1"/>
</dbReference>
<dbReference type="EMBL" id="JXTC01000198">
    <property type="protein sequence ID" value="PON82238.1"/>
    <property type="molecule type" value="Genomic_DNA"/>
</dbReference>
<accession>A0A2P5E9K7</accession>
<keyword evidence="10" id="KW-0418">Kinase</keyword>
<feature type="region of interest" description="Disordered" evidence="6">
    <location>
        <begin position="635"/>
        <end position="659"/>
    </location>
</feature>
<dbReference type="PANTHER" id="PTHR32444:SF234">
    <property type="entry name" value="RECEPTOR-LIKE SERINE_THREONINE-PROTEIN KINASE"/>
    <property type="match status" value="1"/>
</dbReference>
<feature type="domain" description="Apple" evidence="9">
    <location>
        <begin position="347"/>
        <end position="430"/>
    </location>
</feature>
<keyword evidence="7" id="KW-0812">Transmembrane</keyword>
<dbReference type="Gene3D" id="3.50.4.10">
    <property type="entry name" value="Hepatocyte Growth Factor"/>
    <property type="match status" value="1"/>
</dbReference>
<dbReference type="Gene3D" id="2.90.10.10">
    <property type="entry name" value="Bulb-type lectin domain"/>
    <property type="match status" value="1"/>
</dbReference>
<dbReference type="GO" id="GO:0048544">
    <property type="term" value="P:recognition of pollen"/>
    <property type="evidence" value="ECO:0007669"/>
    <property type="project" value="InterPro"/>
</dbReference>
<evidence type="ECO:0000256" key="5">
    <source>
        <dbReference type="ARBA" id="ARBA00023180"/>
    </source>
</evidence>
<keyword evidence="7" id="KW-0472">Membrane</keyword>
<dbReference type="STRING" id="63057.A0A2P5E9K7"/>
<dbReference type="GO" id="GO:0016301">
    <property type="term" value="F:kinase activity"/>
    <property type="evidence" value="ECO:0007669"/>
    <property type="project" value="UniProtKB-KW"/>
</dbReference>
<evidence type="ECO:0000256" key="7">
    <source>
        <dbReference type="SAM" id="Phobius"/>
    </source>
</evidence>
<dbReference type="Pfam" id="PF00954">
    <property type="entry name" value="S_locus_glycop"/>
    <property type="match status" value="1"/>
</dbReference>
<dbReference type="SUPFAM" id="SSF51110">
    <property type="entry name" value="alpha-D-mannose-specific plant lectins"/>
    <property type="match status" value="1"/>
</dbReference>
<reference evidence="11" key="1">
    <citation type="submission" date="2016-06" db="EMBL/GenBank/DDBJ databases">
        <title>Parallel loss of symbiosis genes in relatives of nitrogen-fixing non-legume Parasponia.</title>
        <authorList>
            <person name="Van Velzen R."/>
            <person name="Holmer R."/>
            <person name="Bu F."/>
            <person name="Rutten L."/>
            <person name="Van Zeijl A."/>
            <person name="Liu W."/>
            <person name="Santuari L."/>
            <person name="Cao Q."/>
            <person name="Sharma T."/>
            <person name="Shen D."/>
            <person name="Roswanjaya Y."/>
            <person name="Wardhani T."/>
            <person name="Kalhor M.S."/>
            <person name="Jansen J."/>
            <person name="Van den Hoogen J."/>
            <person name="Gungor B."/>
            <person name="Hartog M."/>
            <person name="Hontelez J."/>
            <person name="Verver J."/>
            <person name="Yang W.-C."/>
            <person name="Schijlen E."/>
            <person name="Repin R."/>
            <person name="Schilthuizen M."/>
            <person name="Schranz E."/>
            <person name="Heidstra R."/>
            <person name="Miyata K."/>
            <person name="Fedorova E."/>
            <person name="Kohlen W."/>
            <person name="Bisseling T."/>
            <person name="Smit S."/>
            <person name="Geurts R."/>
        </authorList>
    </citation>
    <scope>NUCLEOTIDE SEQUENCE [LARGE SCALE GENOMIC DNA]</scope>
    <source>
        <strain evidence="11">cv. RG33-2</strain>
    </source>
</reference>
<keyword evidence="11" id="KW-1185">Reference proteome</keyword>
<evidence type="ECO:0000256" key="3">
    <source>
        <dbReference type="ARBA" id="ARBA00023157"/>
    </source>
</evidence>
<evidence type="ECO:0000259" key="9">
    <source>
        <dbReference type="PROSITE" id="PS50948"/>
    </source>
</evidence>
<dbReference type="Gene3D" id="3.30.200.20">
    <property type="entry name" value="Phosphorylase Kinase, domain 1"/>
    <property type="match status" value="1"/>
</dbReference>
<dbReference type="InterPro" id="IPR003609">
    <property type="entry name" value="Pan_app"/>
</dbReference>
<evidence type="ECO:0000313" key="10">
    <source>
        <dbReference type="EMBL" id="PON82238.1"/>
    </source>
</evidence>
<evidence type="ECO:0000256" key="6">
    <source>
        <dbReference type="SAM" id="MobiDB-lite"/>
    </source>
</evidence>
<dbReference type="InterPro" id="IPR001480">
    <property type="entry name" value="Bulb-type_lectin_dom"/>
</dbReference>
<dbReference type="SUPFAM" id="SSF56112">
    <property type="entry name" value="Protein kinase-like (PK-like)"/>
    <property type="match status" value="1"/>
</dbReference>
<evidence type="ECO:0000256" key="4">
    <source>
        <dbReference type="ARBA" id="ARBA00023170"/>
    </source>
</evidence>
<dbReference type="Pfam" id="PF08276">
    <property type="entry name" value="PAN_2"/>
    <property type="match status" value="1"/>
</dbReference>
<keyword evidence="4 10" id="KW-0675">Receptor</keyword>
<keyword evidence="10" id="KW-0808">Transferase</keyword>
<dbReference type="PROSITE" id="PS50927">
    <property type="entry name" value="BULB_LECTIN"/>
    <property type="match status" value="1"/>
</dbReference>
<feature type="transmembrane region" description="Helical" evidence="7">
    <location>
        <begin position="6"/>
        <end position="27"/>
    </location>
</feature>
<keyword evidence="1" id="KW-0597">Phosphoprotein</keyword>
<sequence length="659" mass="74238">MAVLTFTDITIIFIVMLFNTVSFAVLLDSINGFGSLNDGNTVVSRGGSFELGFFSPGSSKNRYLGIWYKSIPVQTVVWVANRCNPINDSSGVLKINDTGNLVLWGQNKSVVWYTSSLRRVRRPIAQLLDTGNLVVRDEDDQNPDANLWKSFDYPCDTLLPEMKVGWDLRTGLKRRLSAWKSTEDPCPGDFTYGIEFSPNRHTFPEAYIRKGTAKFYRSGPWNGLRLSGSPELRPNPLYDFNFVFNDDEVYYIYSLRNKSVISRIVMNQTTSIRERLTWIEAEQTWKRYSSVPRDDCDNYGVCGANGNCIIGDNPMCYCLKGFKPKSQEKWSLMDWSEGCVRNVPLNCHDKNKDGFLKFSGFKLPDTTNSWLDKRMNLKECRAKCLSSCSCMAYTNSDIRGEGSGCAIWFGDLIDIRQFASGGQEIYIRMPHSELAKADRKVRAILIVVAVIGGVAGMILFGYCICRRRNFKDVTDENETIDRNETINENQGQEEDLDLPLFNLSTVSIATDNFSVSKKLGEGGFGPVYRGKLEDGQEIAVKRLSMSSGQGVNEFKNEAWTLMSEDRPFELLDKSLTSSCKSLHDALRCIHIGLLCVQQSPVDRPNMSSVVLMLGSQIELPHPKPPGYFMEMESMKGDYSSTKPESSSTNDMSITLLEPR</sequence>
<dbReference type="PANTHER" id="PTHR32444">
    <property type="entry name" value="BULB-TYPE LECTIN DOMAIN-CONTAINING PROTEIN"/>
    <property type="match status" value="1"/>
</dbReference>
<feature type="domain" description="Bulb-type lectin" evidence="8">
    <location>
        <begin position="27"/>
        <end position="148"/>
    </location>
</feature>
<keyword evidence="2" id="KW-0732">Signal</keyword>
<gene>
    <name evidence="10" type="ORF">TorRG33x02_219400</name>
</gene>
<dbReference type="SMART" id="SM00473">
    <property type="entry name" value="PAN_AP"/>
    <property type="match status" value="1"/>
</dbReference>
<dbReference type="InterPro" id="IPR000858">
    <property type="entry name" value="S_locus_glycoprot_dom"/>
</dbReference>
<dbReference type="CDD" id="cd01098">
    <property type="entry name" value="PAN_AP_plant"/>
    <property type="match status" value="1"/>
</dbReference>
<dbReference type="PROSITE" id="PS50948">
    <property type="entry name" value="PAN"/>
    <property type="match status" value="1"/>
</dbReference>
<keyword evidence="5" id="KW-0325">Glycoprotein</keyword>
<keyword evidence="7" id="KW-1133">Transmembrane helix</keyword>
<feature type="compositionally biased region" description="Polar residues" evidence="6">
    <location>
        <begin position="638"/>
        <end position="652"/>
    </location>
</feature>